<dbReference type="EMBL" id="MHQK01000009">
    <property type="protein sequence ID" value="OHA02139.1"/>
    <property type="molecule type" value="Genomic_DNA"/>
</dbReference>
<evidence type="ECO:0000313" key="2">
    <source>
        <dbReference type="EMBL" id="OHA02139.1"/>
    </source>
</evidence>
<organism evidence="2 3">
    <name type="scientific">Candidatus Sungbacteria bacterium RIFCSPHIGHO2_02_FULL_49_20</name>
    <dbReference type="NCBI Taxonomy" id="1802272"/>
    <lineage>
        <taxon>Bacteria</taxon>
        <taxon>Candidatus Sungiibacteriota</taxon>
    </lineage>
</organism>
<accession>A0A1G2KUR0</accession>
<comment type="caution">
    <text evidence="2">The sequence shown here is derived from an EMBL/GenBank/DDBJ whole genome shotgun (WGS) entry which is preliminary data.</text>
</comment>
<gene>
    <name evidence="2" type="ORF">A3C12_02850</name>
</gene>
<evidence type="ECO:0000259" key="1">
    <source>
        <dbReference type="Pfam" id="PF00857"/>
    </source>
</evidence>
<sequence length="200" mass="22807">MKTKIVSIDFQKDFTAEGGICYKPRPSVDFVKNTLVPYLEKKNLKIAEIISDYRQPRPGDRGDCCHPGEWGYVSEIPKSAKENDIWLKCMNSPIWVRDNIGDPTKQPGLPYQDPKKFSEWIEKVIGKPEDTEVVLVGLTLDCCVLCTAQEFSFRGYKVKILKEAVDAYSGEETEKESLCKTPVENWADVINWEEAQQLLP</sequence>
<protein>
    <recommendedName>
        <fullName evidence="1">Isochorismatase-like domain-containing protein</fullName>
    </recommendedName>
</protein>
<proteinExistence type="predicted"/>
<dbReference type="Proteomes" id="UP000178710">
    <property type="component" value="Unassembled WGS sequence"/>
</dbReference>
<dbReference type="InterPro" id="IPR036380">
    <property type="entry name" value="Isochorismatase-like_sf"/>
</dbReference>
<reference evidence="2 3" key="1">
    <citation type="journal article" date="2016" name="Nat. Commun.">
        <title>Thousands of microbial genomes shed light on interconnected biogeochemical processes in an aquifer system.</title>
        <authorList>
            <person name="Anantharaman K."/>
            <person name="Brown C.T."/>
            <person name="Hug L.A."/>
            <person name="Sharon I."/>
            <person name="Castelle C.J."/>
            <person name="Probst A.J."/>
            <person name="Thomas B.C."/>
            <person name="Singh A."/>
            <person name="Wilkins M.J."/>
            <person name="Karaoz U."/>
            <person name="Brodie E.L."/>
            <person name="Williams K.H."/>
            <person name="Hubbard S.S."/>
            <person name="Banfield J.F."/>
        </authorList>
    </citation>
    <scope>NUCLEOTIDE SEQUENCE [LARGE SCALE GENOMIC DNA]</scope>
</reference>
<dbReference type="AlphaFoldDB" id="A0A1G2KUR0"/>
<evidence type="ECO:0000313" key="3">
    <source>
        <dbReference type="Proteomes" id="UP000178710"/>
    </source>
</evidence>
<dbReference type="Gene3D" id="3.40.50.850">
    <property type="entry name" value="Isochorismatase-like"/>
    <property type="match status" value="1"/>
</dbReference>
<name>A0A1G2KUR0_9BACT</name>
<dbReference type="SUPFAM" id="SSF52499">
    <property type="entry name" value="Isochorismatase-like hydrolases"/>
    <property type="match status" value="1"/>
</dbReference>
<feature type="domain" description="Isochorismatase-like" evidence="1">
    <location>
        <begin position="124"/>
        <end position="176"/>
    </location>
</feature>
<dbReference type="Pfam" id="PF00857">
    <property type="entry name" value="Isochorismatase"/>
    <property type="match status" value="1"/>
</dbReference>
<dbReference type="InterPro" id="IPR000868">
    <property type="entry name" value="Isochorismatase-like_dom"/>
</dbReference>